<keyword evidence="8" id="KW-1185">Reference proteome</keyword>
<dbReference type="GO" id="GO:0016559">
    <property type="term" value="P:peroxisome fission"/>
    <property type="evidence" value="ECO:0007669"/>
    <property type="project" value="InterPro"/>
</dbReference>
<name>A0A0U1M6B1_TALIS</name>
<comment type="subcellular location">
    <subcellularLocation>
        <location evidence="4">Peroxisome membrane</location>
    </subcellularLocation>
</comment>
<dbReference type="Proteomes" id="UP000054383">
    <property type="component" value="Unassembled WGS sequence"/>
</dbReference>
<sequence length="253" mass="28024">MVVQQPSAQQQPPAKPAWKQFSNFANGHPLGIEKTLRLIQAICQILSSSIFVSYIPNAVYAVGCASARNQVALARRYLRFFKFIESFNASYAAWKVPAPTGTDSIRKMVVVAKWSVLGVYYAMEDLTILDAMGVWVTPWAKDTFVECNKWWFYGIALSLIASTFSLFFPPPEFRGKPQQSQKPVNTETEKSPAIGQPNQDLTPIVRGIIVDGCDILLPGSFLGWIQATPTQVGVGMVVSTLVTSRDIWVKANM</sequence>
<evidence type="ECO:0000256" key="3">
    <source>
        <dbReference type="ARBA" id="ARBA00023140"/>
    </source>
</evidence>
<dbReference type="InterPro" id="IPR008733">
    <property type="entry name" value="PEX11"/>
</dbReference>
<dbReference type="PANTHER" id="PTHR12652">
    <property type="entry name" value="PEROXISOMAL BIOGENESIS FACTOR 11"/>
    <property type="match status" value="1"/>
</dbReference>
<dbReference type="GO" id="GO:0005778">
    <property type="term" value="C:peroxisomal membrane"/>
    <property type="evidence" value="ECO:0007669"/>
    <property type="project" value="UniProtKB-SubCell"/>
</dbReference>
<keyword evidence="1" id="KW-0962">Peroxisome biogenesis</keyword>
<evidence type="ECO:0000256" key="4">
    <source>
        <dbReference type="ARBA" id="ARBA00046271"/>
    </source>
</evidence>
<dbReference type="STRING" id="28573.A0A0U1M6B1"/>
<evidence type="ECO:0000256" key="2">
    <source>
        <dbReference type="ARBA" id="ARBA00023136"/>
    </source>
</evidence>
<accession>A0A0U1M6B1</accession>
<evidence type="ECO:0000256" key="1">
    <source>
        <dbReference type="ARBA" id="ARBA00022593"/>
    </source>
</evidence>
<dbReference type="Pfam" id="PF05648">
    <property type="entry name" value="PEX11"/>
    <property type="match status" value="1"/>
</dbReference>
<gene>
    <name evidence="7" type="ORF">PISL3812_07928</name>
</gene>
<feature type="transmembrane region" description="Helical" evidence="6">
    <location>
        <begin position="150"/>
        <end position="168"/>
    </location>
</feature>
<evidence type="ECO:0000313" key="8">
    <source>
        <dbReference type="Proteomes" id="UP000054383"/>
    </source>
</evidence>
<evidence type="ECO:0000256" key="5">
    <source>
        <dbReference type="SAM" id="MobiDB-lite"/>
    </source>
</evidence>
<feature type="compositionally biased region" description="Polar residues" evidence="5">
    <location>
        <begin position="177"/>
        <end position="186"/>
    </location>
</feature>
<keyword evidence="6" id="KW-0812">Transmembrane</keyword>
<dbReference type="EMBL" id="CVMT01000008">
    <property type="protein sequence ID" value="CRG90882.1"/>
    <property type="molecule type" value="Genomic_DNA"/>
</dbReference>
<keyword evidence="2 6" id="KW-0472">Membrane</keyword>
<feature type="region of interest" description="Disordered" evidence="5">
    <location>
        <begin position="174"/>
        <end position="196"/>
    </location>
</feature>
<keyword evidence="6" id="KW-1133">Transmembrane helix</keyword>
<evidence type="ECO:0000256" key="6">
    <source>
        <dbReference type="SAM" id="Phobius"/>
    </source>
</evidence>
<organism evidence="7 8">
    <name type="scientific">Talaromyces islandicus</name>
    <name type="common">Penicillium islandicum</name>
    <dbReference type="NCBI Taxonomy" id="28573"/>
    <lineage>
        <taxon>Eukaryota</taxon>
        <taxon>Fungi</taxon>
        <taxon>Dikarya</taxon>
        <taxon>Ascomycota</taxon>
        <taxon>Pezizomycotina</taxon>
        <taxon>Eurotiomycetes</taxon>
        <taxon>Eurotiomycetidae</taxon>
        <taxon>Eurotiales</taxon>
        <taxon>Trichocomaceae</taxon>
        <taxon>Talaromyces</taxon>
        <taxon>Talaromyces sect. Islandici</taxon>
    </lineage>
</organism>
<keyword evidence="3" id="KW-0576">Peroxisome</keyword>
<evidence type="ECO:0000313" key="7">
    <source>
        <dbReference type="EMBL" id="CRG90882.1"/>
    </source>
</evidence>
<reference evidence="7 8" key="1">
    <citation type="submission" date="2015-04" db="EMBL/GenBank/DDBJ databases">
        <authorList>
            <person name="Syromyatnikov M.Y."/>
            <person name="Popov V.N."/>
        </authorList>
    </citation>
    <scope>NUCLEOTIDE SEQUENCE [LARGE SCALE GENOMIC DNA]</scope>
    <source>
        <strain evidence="7">WF-38-12</strain>
    </source>
</reference>
<dbReference type="OMA" id="MFFTTFT"/>
<dbReference type="AlphaFoldDB" id="A0A0U1M6B1"/>
<proteinExistence type="predicted"/>
<evidence type="ECO:0008006" key="9">
    <source>
        <dbReference type="Google" id="ProtNLM"/>
    </source>
</evidence>
<protein>
    <recommendedName>
        <fullName evidence="9">PEX11 domain protein</fullName>
    </recommendedName>
</protein>
<dbReference type="OrthoDB" id="3636394at2759"/>
<dbReference type="PANTHER" id="PTHR12652:SF23">
    <property type="entry name" value="MICROBODY (PEROXISOME) PROLIFERATION PROTEIN PEROXIN 11B (EUROFUNG)"/>
    <property type="match status" value="1"/>
</dbReference>